<dbReference type="EMBL" id="MT144143">
    <property type="protein sequence ID" value="QJA49563.1"/>
    <property type="molecule type" value="Genomic_DNA"/>
</dbReference>
<dbReference type="EMBL" id="MT144916">
    <property type="protein sequence ID" value="QJI01334.1"/>
    <property type="molecule type" value="Genomic_DNA"/>
</dbReference>
<sequence>MTVMHAKGFEETLEKTDGTVPNGDDNLFTIANGPILVTHFYGLVSTVIGANVCTCTIQHACTAPAADIALSTAVAIENDAVGTTYYISNAALGVFTPITAGSVIIPALMLPWLLTPGTLQATFSAANTGAIRWFIVYKMLSQHSRVEAAA</sequence>
<evidence type="ECO:0000313" key="1">
    <source>
        <dbReference type="EMBL" id="QJA49563.1"/>
    </source>
</evidence>
<organism evidence="1">
    <name type="scientific">viral metagenome</name>
    <dbReference type="NCBI Taxonomy" id="1070528"/>
    <lineage>
        <taxon>unclassified sequences</taxon>
        <taxon>metagenomes</taxon>
        <taxon>organismal metagenomes</taxon>
    </lineage>
</organism>
<proteinExistence type="predicted"/>
<dbReference type="EMBL" id="MT142498">
    <property type="protein sequence ID" value="QJA82873.1"/>
    <property type="molecule type" value="Genomic_DNA"/>
</dbReference>
<dbReference type="EMBL" id="MT141536">
    <property type="protein sequence ID" value="QJA65331.1"/>
    <property type="molecule type" value="Genomic_DNA"/>
</dbReference>
<gene>
    <name evidence="3" type="ORF">MM415A00356_0022</name>
    <name evidence="2" type="ORF">MM415B00404_0033</name>
    <name evidence="1" type="ORF">TM448A01405_0002</name>
    <name evidence="4" type="ORF">TM448B02468_0003</name>
</gene>
<protein>
    <submittedName>
        <fullName evidence="1">Uncharacterized protein</fullName>
    </submittedName>
</protein>
<evidence type="ECO:0000313" key="2">
    <source>
        <dbReference type="EMBL" id="QJA65331.1"/>
    </source>
</evidence>
<dbReference type="AlphaFoldDB" id="A0A6H1ZNQ6"/>
<evidence type="ECO:0000313" key="4">
    <source>
        <dbReference type="EMBL" id="QJI01334.1"/>
    </source>
</evidence>
<name>A0A6H1ZNQ6_9ZZZZ</name>
<evidence type="ECO:0000313" key="3">
    <source>
        <dbReference type="EMBL" id="QJA82873.1"/>
    </source>
</evidence>
<reference evidence="1" key="1">
    <citation type="submission" date="2020-03" db="EMBL/GenBank/DDBJ databases">
        <title>The deep terrestrial virosphere.</title>
        <authorList>
            <person name="Holmfeldt K."/>
            <person name="Nilsson E."/>
            <person name="Simone D."/>
            <person name="Lopez-Fernandez M."/>
            <person name="Wu X."/>
            <person name="de Brujin I."/>
            <person name="Lundin D."/>
            <person name="Andersson A."/>
            <person name="Bertilsson S."/>
            <person name="Dopson M."/>
        </authorList>
    </citation>
    <scope>NUCLEOTIDE SEQUENCE</scope>
    <source>
        <strain evidence="3">MM415A00356</strain>
        <strain evidence="2">MM415B00404</strain>
        <strain evidence="1">TM448A01405</strain>
        <strain evidence="4">TM448B02468</strain>
    </source>
</reference>
<accession>A0A6H1ZNQ6</accession>